<name>A0A9X9TDF2_9CAUD</name>
<evidence type="ECO:0000313" key="1">
    <source>
        <dbReference type="EMBL" id="WEY17713.1"/>
    </source>
</evidence>
<accession>A0A9X9TDF2</accession>
<organism evidence="1 2">
    <name type="scientific">Vibrio phage Vc1</name>
    <dbReference type="NCBI Taxonomy" id="1480731"/>
    <lineage>
        <taxon>Viruses</taxon>
        <taxon>Duplodnaviria</taxon>
        <taxon>Heunggongvirae</taxon>
        <taxon>Uroviricota</taxon>
        <taxon>Caudoviricetes</taxon>
        <taxon>Drexlerviridae</taxon>
        <taxon>Jhansiroadvirus</taxon>
        <taxon>Jhansiroadvirus gwaliVC1</taxon>
    </lineage>
</organism>
<gene>
    <name evidence="1" type="ORF">VC1_53</name>
</gene>
<dbReference type="EMBL" id="MT360682">
    <property type="protein sequence ID" value="WEY17713.1"/>
    <property type="molecule type" value="Genomic_DNA"/>
</dbReference>
<dbReference type="Proteomes" id="UP000509462">
    <property type="component" value="Segment"/>
</dbReference>
<proteinExistence type="predicted"/>
<reference evidence="1" key="1">
    <citation type="submission" date="2020-04" db="EMBL/GenBank/DDBJ databases">
        <authorList>
            <person name="Kumar P."/>
            <person name="Meghvansi M.K."/>
            <person name="Kamboj D.V."/>
        </authorList>
    </citation>
    <scope>NUCLEOTIDE SEQUENCE [LARGE SCALE GENOMIC DNA]</scope>
</reference>
<keyword evidence="2" id="KW-1185">Reference proteome</keyword>
<sequence length="99" mass="11331">MKLARNAVFAIVDGGDVRAFLHINKDDLINPFWVSEHGRNGFSVHGELFKALGDAGGHEHWRGVFDGHHEIIMIQSHVTSADKVDFKRCMKFFKKRTKR</sequence>
<protein>
    <submittedName>
        <fullName evidence="1">Uncharacterized protein</fullName>
    </submittedName>
</protein>
<evidence type="ECO:0000313" key="2">
    <source>
        <dbReference type="Proteomes" id="UP000509462"/>
    </source>
</evidence>